<sequence>MKLYLHVNAALLLILLGRYHCHPKNTEIIHEKYSHMNLFGHPVNIMKAGIKRNTPRLLDFSFRKTTMLMAEEIGILK</sequence>
<organism evidence="2 3">
    <name type="scientific">Helicoverpa armigera</name>
    <name type="common">Cotton bollworm</name>
    <name type="synonym">Heliothis armigera</name>
    <dbReference type="NCBI Taxonomy" id="29058"/>
    <lineage>
        <taxon>Eukaryota</taxon>
        <taxon>Metazoa</taxon>
        <taxon>Ecdysozoa</taxon>
        <taxon>Arthropoda</taxon>
        <taxon>Hexapoda</taxon>
        <taxon>Insecta</taxon>
        <taxon>Pterygota</taxon>
        <taxon>Neoptera</taxon>
        <taxon>Endopterygota</taxon>
        <taxon>Lepidoptera</taxon>
        <taxon>Glossata</taxon>
        <taxon>Ditrysia</taxon>
        <taxon>Noctuoidea</taxon>
        <taxon>Noctuidae</taxon>
        <taxon>Heliothinae</taxon>
        <taxon>Helicoverpa</taxon>
    </lineage>
</organism>
<name>A0A2W1B906_HELAM</name>
<evidence type="ECO:0000256" key="1">
    <source>
        <dbReference type="SAM" id="SignalP"/>
    </source>
</evidence>
<keyword evidence="1" id="KW-0732">Signal</keyword>
<protein>
    <recommendedName>
        <fullName evidence="4">Secreted protein</fullName>
    </recommendedName>
</protein>
<proteinExistence type="predicted"/>
<gene>
    <name evidence="2" type="primary">HaOG212576</name>
    <name evidence="2" type="ORF">B5X24_HaOG212576</name>
</gene>
<accession>A0A2W1B906</accession>
<feature type="signal peptide" evidence="1">
    <location>
        <begin position="1"/>
        <end position="21"/>
    </location>
</feature>
<feature type="chain" id="PRO_5016048519" description="Secreted protein" evidence="1">
    <location>
        <begin position="22"/>
        <end position="77"/>
    </location>
</feature>
<evidence type="ECO:0000313" key="3">
    <source>
        <dbReference type="Proteomes" id="UP000249218"/>
    </source>
</evidence>
<reference evidence="2 3" key="1">
    <citation type="journal article" date="2017" name="BMC Biol.">
        <title>Genomic innovations, transcriptional plasticity and gene loss underlying the evolution and divergence of two highly polyphagous and invasive Helicoverpa pest species.</title>
        <authorList>
            <person name="Pearce S.L."/>
            <person name="Clarke D.F."/>
            <person name="East P.D."/>
            <person name="Elfekih S."/>
            <person name="Gordon K.H."/>
            <person name="Jermiin L.S."/>
            <person name="McGaughran A."/>
            <person name="Oakeshott J.G."/>
            <person name="Papanikolaou A."/>
            <person name="Perera O.P."/>
            <person name="Rane R.V."/>
            <person name="Richards S."/>
            <person name="Tay W.T."/>
            <person name="Walsh T.K."/>
            <person name="Anderson A."/>
            <person name="Anderson C.J."/>
            <person name="Asgari S."/>
            <person name="Board P.G."/>
            <person name="Bretschneider A."/>
            <person name="Campbell P.M."/>
            <person name="Chertemps T."/>
            <person name="Christeller J.T."/>
            <person name="Coppin C.W."/>
            <person name="Downes S.J."/>
            <person name="Duan G."/>
            <person name="Farnsworth C.A."/>
            <person name="Good R.T."/>
            <person name="Han L.B."/>
            <person name="Han Y.C."/>
            <person name="Hatje K."/>
            <person name="Horne I."/>
            <person name="Huang Y.P."/>
            <person name="Hughes D.S."/>
            <person name="Jacquin-Joly E."/>
            <person name="James W."/>
            <person name="Jhangiani S."/>
            <person name="Kollmar M."/>
            <person name="Kuwar S.S."/>
            <person name="Li S."/>
            <person name="Liu N.Y."/>
            <person name="Maibeche M.T."/>
            <person name="Miller J.R."/>
            <person name="Montagne N."/>
            <person name="Perry T."/>
            <person name="Qu J."/>
            <person name="Song S.V."/>
            <person name="Sutton G.G."/>
            <person name="Vogel H."/>
            <person name="Walenz B.P."/>
            <person name="Xu W."/>
            <person name="Zhang H.J."/>
            <person name="Zou Z."/>
            <person name="Batterham P."/>
            <person name="Edwards O.R."/>
            <person name="Feyereisen R."/>
            <person name="Gibbs R.A."/>
            <person name="Heckel D.G."/>
            <person name="McGrath A."/>
            <person name="Robin C."/>
            <person name="Scherer S.E."/>
            <person name="Worley K.C."/>
            <person name="Wu Y.D."/>
        </authorList>
    </citation>
    <scope>NUCLEOTIDE SEQUENCE [LARGE SCALE GENOMIC DNA]</scope>
    <source>
        <strain evidence="2">Harm_GR_Male_#8</strain>
        <tissue evidence="2">Whole organism</tissue>
    </source>
</reference>
<dbReference type="Proteomes" id="UP000249218">
    <property type="component" value="Unassembled WGS sequence"/>
</dbReference>
<evidence type="ECO:0008006" key="4">
    <source>
        <dbReference type="Google" id="ProtNLM"/>
    </source>
</evidence>
<evidence type="ECO:0000313" key="2">
    <source>
        <dbReference type="EMBL" id="PZC71748.1"/>
    </source>
</evidence>
<dbReference type="EMBL" id="KZ150261">
    <property type="protein sequence ID" value="PZC71748.1"/>
    <property type="molecule type" value="Genomic_DNA"/>
</dbReference>
<keyword evidence="3" id="KW-1185">Reference proteome</keyword>
<dbReference type="AlphaFoldDB" id="A0A2W1B906"/>